<feature type="compositionally biased region" description="Low complexity" evidence="9">
    <location>
        <begin position="1305"/>
        <end position="1316"/>
    </location>
</feature>
<dbReference type="PROSITE" id="PS00108">
    <property type="entry name" value="PROTEIN_KINASE_ST"/>
    <property type="match status" value="1"/>
</dbReference>
<dbReference type="FunFam" id="1.10.510.10:FF:000853">
    <property type="entry name" value="Related to ARK1-Actin Regulating Kinase"/>
    <property type="match status" value="1"/>
</dbReference>
<sequence>MSARPVSGMGVMSPPPSAAMGQRGGMVGGGPSMSSSSSTQHQYQHHQGHMRAAMPHSAPSPRPPPPPASNAPPGSLLPGTLVRVGPYTVTVKRYLSQGGFATVYLCVTDKPVAIPVVDITGKPAGSISETTHVLKRIVVPDKEALAEVRKEVEVHKLLRHDASVVHFLEASALSLPPPQQGYEVYILMEYCAGGGLLDLLNSRLRNRLAEAEVLTIFADICKGVAAMHHLDPPVLHRDLKIENILLANSNDPKKKTIYKLCDFGSAKPILSRRAPRSTEELKRLEMELNKTTTLPYRPPEMVDVYQRKVIDEKADIWALGVLLYKLCYYTTPFEENGGGPLAILNVKYRFPSNPPYSDRVKGLIASILVDPSTRRPTIDDLLITVHKLLGIPPPASATHYAQLAKEGKQASALPQLTSSGGPGAMSGIASPSTASHRRAVDDAVLVTIAKENSRERAGAGQGRPVSIRGDLRPSGSISSSSRQSPSPVLPARSRDDSTDLISFQPSQRGDKTPSAAESERLMKLEGVTPMRRGRPAGSNNTPTKPGVPGDGIGKLNLDSFGLKSDTPGPSQRPPSANQQKAVPISIDTSASNATSPPSSSARVGNLLDGFGDSFAPEVQPPAAGTTAQGALTTPLSTSEAERKVAEFVRRGEEASDSPMVLSPALPGLNGVSSPIAPLSPLPPLDSAKDDERRLPSLMQDLDPQERKVSLAQSEGTAAAGRFPSLEELDRRYPSPPKIVAPKPDASTSTSASKRESMAALAGKFGGLSASVERGGERPTPALPPRKPWQSRFDDAEEDKVAGRGHRFEAKEDASPSYRSPARFSGTSPGPAAVEKEQVVQTANGAQAATEKKQQDDSSDEEDEGPESIEGGVAAARKRWGGGQWAQDVQQATSSTNDVETAAVSDRPGKVKQPDWVRRSEEQPQRKPSASSTSKDEKPRPLLPSSSKPLIDFDAGKSRDEDVSAVNSPAIKEEMPVSVKSATTTTAQSRAPAWEWDADEADAEEMRALARPRLDARLDSEAGGGLLGRLVDVNEETRSYGGGPTSAGAPNKASSNPLEDRSASMDVPTVPLKKIPEPSKQTSTDSTRSATSGLPSRQRLAMGKVYSDAATSPAIISPSPTPDSGASAEPIHSPPSLNRPSSPSKGESQPSSVLYEEPKKYAPGTAQSMASRWESMKAVGPAGAPKDEHRRSTSGQGAERTAIQPRRETTDSPVSTFSHRASLSSASSTNGAPQIIRPMPSKPPSSAKPRLPPPGPASSLKPWEREAAERAEADKSSHVRSSSYTRGTAAQEEEAEEAEREERTRSSSTLRRNGTSSANASGLDLPSIASTAGSSPSSTPGPGGDTQRYRSVASLIDKWQANAKSTRPETGWGEIGAGSGGGGSEKRAGGPNEVAAAAAARARMPGREV</sequence>
<dbReference type="Pfam" id="PF00069">
    <property type="entry name" value="Pkinase"/>
    <property type="match status" value="1"/>
</dbReference>
<keyword evidence="4" id="KW-0547">Nucleotide-binding</keyword>
<feature type="compositionally biased region" description="Low complexity" evidence="9">
    <location>
        <begin position="1214"/>
        <end position="1228"/>
    </location>
</feature>
<dbReference type="InterPro" id="IPR011009">
    <property type="entry name" value="Kinase-like_dom_sf"/>
</dbReference>
<keyword evidence="12" id="KW-1185">Reference proteome</keyword>
<feature type="compositionally biased region" description="Polar residues" evidence="9">
    <location>
        <begin position="979"/>
        <end position="988"/>
    </location>
</feature>
<feature type="compositionally biased region" description="Polar residues" evidence="9">
    <location>
        <begin position="567"/>
        <end position="580"/>
    </location>
</feature>
<evidence type="ECO:0000313" key="12">
    <source>
        <dbReference type="Proteomes" id="UP000245942"/>
    </source>
</evidence>
<protein>
    <recommendedName>
        <fullName evidence="1">non-specific serine/threonine protein kinase</fullName>
        <ecNumber evidence="1">2.7.11.1</ecNumber>
    </recommendedName>
</protein>
<feature type="compositionally biased region" description="Basic and acidic residues" evidence="9">
    <location>
        <begin position="906"/>
        <end position="924"/>
    </location>
</feature>
<dbReference type="GeneID" id="37015225"/>
<keyword evidence="6" id="KW-0067">ATP-binding</keyword>
<feature type="domain" description="Protein kinase" evidence="10">
    <location>
        <begin position="89"/>
        <end position="389"/>
    </location>
</feature>
<evidence type="ECO:0000256" key="5">
    <source>
        <dbReference type="ARBA" id="ARBA00022777"/>
    </source>
</evidence>
<feature type="compositionally biased region" description="Gly residues" evidence="9">
    <location>
        <begin position="1372"/>
        <end position="1382"/>
    </location>
</feature>
<evidence type="ECO:0000256" key="3">
    <source>
        <dbReference type="ARBA" id="ARBA00022679"/>
    </source>
</evidence>
<evidence type="ECO:0000313" key="11">
    <source>
        <dbReference type="EMBL" id="PWN17881.1"/>
    </source>
</evidence>
<evidence type="ECO:0000256" key="7">
    <source>
        <dbReference type="ARBA" id="ARBA00047899"/>
    </source>
</evidence>
<evidence type="ECO:0000259" key="10">
    <source>
        <dbReference type="PROSITE" id="PS50011"/>
    </source>
</evidence>
<dbReference type="InterPro" id="IPR000719">
    <property type="entry name" value="Prot_kinase_dom"/>
</dbReference>
<dbReference type="Gene3D" id="1.10.510.10">
    <property type="entry name" value="Transferase(Phosphotransferase) domain 1"/>
    <property type="match status" value="1"/>
</dbReference>
<dbReference type="STRING" id="1684307.A0A316U008"/>
<dbReference type="GO" id="GO:0005737">
    <property type="term" value="C:cytoplasm"/>
    <property type="evidence" value="ECO:0007669"/>
    <property type="project" value="TreeGrafter"/>
</dbReference>
<dbReference type="PANTHER" id="PTHR22967:SF57">
    <property type="entry name" value="AUXILIN, ISOFORM A-RELATED"/>
    <property type="match status" value="1"/>
</dbReference>
<reference evidence="11 12" key="1">
    <citation type="journal article" date="2018" name="Mol. Biol. Evol.">
        <title>Broad Genomic Sampling Reveals a Smut Pathogenic Ancestry of the Fungal Clade Ustilaginomycotina.</title>
        <authorList>
            <person name="Kijpornyongpan T."/>
            <person name="Mondo S.J."/>
            <person name="Barry K."/>
            <person name="Sandor L."/>
            <person name="Lee J."/>
            <person name="Lipzen A."/>
            <person name="Pangilinan J."/>
            <person name="LaButti K."/>
            <person name="Hainaut M."/>
            <person name="Henrissat B."/>
            <person name="Grigoriev I.V."/>
            <person name="Spatafora J.W."/>
            <person name="Aime M.C."/>
        </authorList>
    </citation>
    <scope>NUCLEOTIDE SEQUENCE [LARGE SCALE GENOMIC DNA]</scope>
    <source>
        <strain evidence="11 12">MCA 4718</strain>
    </source>
</reference>
<feature type="compositionally biased region" description="Low complexity" evidence="9">
    <location>
        <begin position="32"/>
        <end position="42"/>
    </location>
</feature>
<dbReference type="SUPFAM" id="SSF56112">
    <property type="entry name" value="Protein kinase-like (PK-like)"/>
    <property type="match status" value="1"/>
</dbReference>
<evidence type="ECO:0000256" key="9">
    <source>
        <dbReference type="SAM" id="MobiDB-lite"/>
    </source>
</evidence>
<feature type="region of interest" description="Disordered" evidence="9">
    <location>
        <begin position="413"/>
        <end position="436"/>
    </location>
</feature>
<feature type="compositionally biased region" description="Basic and acidic residues" evidence="9">
    <location>
        <begin position="798"/>
        <end position="813"/>
    </location>
</feature>
<feature type="region of interest" description="Disordered" evidence="9">
    <location>
        <begin position="1035"/>
        <end position="1393"/>
    </location>
</feature>
<feature type="compositionally biased region" description="Low complexity" evidence="9">
    <location>
        <begin position="1133"/>
        <end position="1151"/>
    </location>
</feature>
<keyword evidence="5" id="KW-0418">Kinase</keyword>
<evidence type="ECO:0000256" key="6">
    <source>
        <dbReference type="ARBA" id="ARBA00022840"/>
    </source>
</evidence>
<dbReference type="EC" id="2.7.11.1" evidence="1"/>
<feature type="compositionally biased region" description="Gly residues" evidence="9">
    <location>
        <begin position="22"/>
        <end position="31"/>
    </location>
</feature>
<evidence type="ECO:0000256" key="1">
    <source>
        <dbReference type="ARBA" id="ARBA00012513"/>
    </source>
</evidence>
<feature type="compositionally biased region" description="Polar residues" evidence="9">
    <location>
        <begin position="1078"/>
        <end position="1094"/>
    </location>
</feature>
<dbReference type="GO" id="GO:0007015">
    <property type="term" value="P:actin filament organization"/>
    <property type="evidence" value="ECO:0007669"/>
    <property type="project" value="TreeGrafter"/>
</dbReference>
<dbReference type="SMART" id="SM00220">
    <property type="entry name" value="S_TKc"/>
    <property type="match status" value="1"/>
</dbReference>
<feature type="compositionally biased region" description="Low complexity" evidence="9">
    <location>
        <begin position="1106"/>
        <end position="1123"/>
    </location>
</feature>
<dbReference type="PROSITE" id="PS50011">
    <property type="entry name" value="PROTEIN_KINASE_DOM"/>
    <property type="match status" value="1"/>
</dbReference>
<evidence type="ECO:0000256" key="8">
    <source>
        <dbReference type="ARBA" id="ARBA00048679"/>
    </source>
</evidence>
<dbReference type="GO" id="GO:0004674">
    <property type="term" value="F:protein serine/threonine kinase activity"/>
    <property type="evidence" value="ECO:0007669"/>
    <property type="project" value="UniProtKB-KW"/>
</dbReference>
<keyword evidence="2" id="KW-0723">Serine/threonine-protein kinase</keyword>
<dbReference type="GO" id="GO:0000147">
    <property type="term" value="P:actin cortical patch assembly"/>
    <property type="evidence" value="ECO:0007669"/>
    <property type="project" value="TreeGrafter"/>
</dbReference>
<feature type="compositionally biased region" description="Low complexity" evidence="9">
    <location>
        <begin position="1325"/>
        <end position="1339"/>
    </location>
</feature>
<feature type="region of interest" description="Disordered" evidence="9">
    <location>
        <begin position="451"/>
        <end position="997"/>
    </location>
</feature>
<dbReference type="RefSeq" id="XP_025345041.1">
    <property type="nucleotide sequence ID" value="XM_025493491.1"/>
</dbReference>
<organism evidence="11 12">
    <name type="scientific">Pseudomicrostroma glucosiphilum</name>
    <dbReference type="NCBI Taxonomy" id="1684307"/>
    <lineage>
        <taxon>Eukaryota</taxon>
        <taxon>Fungi</taxon>
        <taxon>Dikarya</taxon>
        <taxon>Basidiomycota</taxon>
        <taxon>Ustilaginomycotina</taxon>
        <taxon>Exobasidiomycetes</taxon>
        <taxon>Microstromatales</taxon>
        <taxon>Microstromatales incertae sedis</taxon>
        <taxon>Pseudomicrostroma</taxon>
    </lineage>
</organism>
<dbReference type="InterPro" id="IPR008271">
    <property type="entry name" value="Ser/Thr_kinase_AS"/>
</dbReference>
<dbReference type="Proteomes" id="UP000245942">
    <property type="component" value="Unassembled WGS sequence"/>
</dbReference>
<feature type="compositionally biased region" description="Basic and acidic residues" evidence="9">
    <location>
        <begin position="639"/>
        <end position="653"/>
    </location>
</feature>
<dbReference type="EMBL" id="KZ819340">
    <property type="protein sequence ID" value="PWN17881.1"/>
    <property type="molecule type" value="Genomic_DNA"/>
</dbReference>
<feature type="compositionally biased region" description="Polar residues" evidence="9">
    <location>
        <begin position="886"/>
        <end position="898"/>
    </location>
</feature>
<feature type="compositionally biased region" description="Low complexity" evidence="9">
    <location>
        <begin position="620"/>
        <end position="635"/>
    </location>
</feature>
<evidence type="ECO:0000256" key="2">
    <source>
        <dbReference type="ARBA" id="ARBA00022527"/>
    </source>
</evidence>
<feature type="compositionally biased region" description="Low complexity" evidence="9">
    <location>
        <begin position="588"/>
        <end position="601"/>
    </location>
</feature>
<dbReference type="PANTHER" id="PTHR22967">
    <property type="entry name" value="SERINE/THREONINE PROTEIN KINASE"/>
    <property type="match status" value="1"/>
</dbReference>
<feature type="compositionally biased region" description="Low complexity" evidence="9">
    <location>
        <begin position="473"/>
        <end position="490"/>
    </location>
</feature>
<dbReference type="GO" id="GO:0005524">
    <property type="term" value="F:ATP binding"/>
    <property type="evidence" value="ECO:0007669"/>
    <property type="project" value="UniProtKB-KW"/>
</dbReference>
<gene>
    <name evidence="11" type="ORF">BCV69DRAFT_285756</name>
</gene>
<comment type="catalytic activity">
    <reaction evidence="8">
        <text>L-seryl-[protein] + ATP = O-phospho-L-seryl-[protein] + ADP + H(+)</text>
        <dbReference type="Rhea" id="RHEA:17989"/>
        <dbReference type="Rhea" id="RHEA-COMP:9863"/>
        <dbReference type="Rhea" id="RHEA-COMP:11604"/>
        <dbReference type="ChEBI" id="CHEBI:15378"/>
        <dbReference type="ChEBI" id="CHEBI:29999"/>
        <dbReference type="ChEBI" id="CHEBI:30616"/>
        <dbReference type="ChEBI" id="CHEBI:83421"/>
        <dbReference type="ChEBI" id="CHEBI:456216"/>
        <dbReference type="EC" id="2.7.11.1"/>
    </reaction>
</comment>
<feature type="compositionally biased region" description="Pro residues" evidence="9">
    <location>
        <begin position="58"/>
        <end position="70"/>
    </location>
</feature>
<proteinExistence type="predicted"/>
<feature type="compositionally biased region" description="Basic and acidic residues" evidence="9">
    <location>
        <begin position="1261"/>
        <end position="1276"/>
    </location>
</feature>
<dbReference type="OrthoDB" id="2018507at2759"/>
<name>A0A316U008_9BASI</name>
<feature type="region of interest" description="Disordered" evidence="9">
    <location>
        <begin position="1"/>
        <end position="77"/>
    </location>
</feature>
<comment type="catalytic activity">
    <reaction evidence="7">
        <text>L-threonyl-[protein] + ATP = O-phospho-L-threonyl-[protein] + ADP + H(+)</text>
        <dbReference type="Rhea" id="RHEA:46608"/>
        <dbReference type="Rhea" id="RHEA-COMP:11060"/>
        <dbReference type="Rhea" id="RHEA-COMP:11605"/>
        <dbReference type="ChEBI" id="CHEBI:15378"/>
        <dbReference type="ChEBI" id="CHEBI:30013"/>
        <dbReference type="ChEBI" id="CHEBI:30616"/>
        <dbReference type="ChEBI" id="CHEBI:61977"/>
        <dbReference type="ChEBI" id="CHEBI:456216"/>
        <dbReference type="EC" id="2.7.11.1"/>
    </reaction>
</comment>
<keyword evidence="3" id="KW-0808">Transferase</keyword>
<evidence type="ECO:0000256" key="4">
    <source>
        <dbReference type="ARBA" id="ARBA00022741"/>
    </source>
</evidence>
<accession>A0A316U008</accession>
<feature type="compositionally biased region" description="Acidic residues" evidence="9">
    <location>
        <begin position="856"/>
        <end position="866"/>
    </location>
</feature>